<dbReference type="InterPro" id="IPR036638">
    <property type="entry name" value="HLH_DNA-bd_sf"/>
</dbReference>
<keyword evidence="5" id="KW-0175">Coiled coil</keyword>
<evidence type="ECO:0000256" key="3">
    <source>
        <dbReference type="ARBA" id="ARBA00023163"/>
    </source>
</evidence>
<gene>
    <name evidence="7" type="ORF">CEY00_Acc21170</name>
</gene>
<evidence type="ECO:0000256" key="2">
    <source>
        <dbReference type="ARBA" id="ARBA00023015"/>
    </source>
</evidence>
<dbReference type="OrthoDB" id="690068at2759"/>
<keyword evidence="4" id="KW-0539">Nucleus</keyword>
<comment type="caution">
    <text evidence="7">The sequence shown here is derived from an EMBL/GenBank/DDBJ whole genome shotgun (WGS) entry which is preliminary data.</text>
</comment>
<dbReference type="PROSITE" id="PS50888">
    <property type="entry name" value="BHLH"/>
    <property type="match status" value="1"/>
</dbReference>
<evidence type="ECO:0000256" key="1">
    <source>
        <dbReference type="ARBA" id="ARBA00004123"/>
    </source>
</evidence>
<name>A0A2R6Q678_ACTCC</name>
<dbReference type="GO" id="GO:0005634">
    <property type="term" value="C:nucleus"/>
    <property type="evidence" value="ECO:0007669"/>
    <property type="project" value="UniProtKB-SubCell"/>
</dbReference>
<evidence type="ECO:0000313" key="8">
    <source>
        <dbReference type="Proteomes" id="UP000241394"/>
    </source>
</evidence>
<proteinExistence type="predicted"/>
<sequence>MEVTHIRGLQEFGMEDGGFIHQWPINSFDDMNTFGESLNHSFFQQMFDLKPSNFEASQTIDRPAKMLKTCNWNSSATFPPTKISFATQFGNLKPKEEVVSPDSIITLASDVLASQVFGNQSCVFKASQAPKRVSTNNGFPSNQDHVMAERKRRAKLNHQFIALSAMVPGLKKMDKASILGDAINYLKQLQEQVKTLEEEAKKELIGSVVVVKKLQLNIDSKDPFSDENSHGPYDEPLPEIEARVREKSVFIRIHCEKRKGVVEKTVAVIERLHLSITNSIVMSFGSSALDITIVAQMDVEFTMTVKDLVKNLQVALKDFM</sequence>
<feature type="domain" description="BHLH" evidence="6">
    <location>
        <begin position="140"/>
        <end position="189"/>
    </location>
</feature>
<evidence type="ECO:0000256" key="5">
    <source>
        <dbReference type="SAM" id="Coils"/>
    </source>
</evidence>
<dbReference type="AlphaFoldDB" id="A0A2R6Q678"/>
<dbReference type="PANTHER" id="PTHR45959">
    <property type="entry name" value="BHLH TRANSCRIPTION FACTOR"/>
    <property type="match status" value="1"/>
</dbReference>
<dbReference type="PANTHER" id="PTHR45959:SF2">
    <property type="entry name" value="BHLH TRANSCRIPTION FACTOR"/>
    <property type="match status" value="1"/>
</dbReference>
<dbReference type="GO" id="GO:0046983">
    <property type="term" value="F:protein dimerization activity"/>
    <property type="evidence" value="ECO:0007669"/>
    <property type="project" value="InterPro"/>
</dbReference>
<evidence type="ECO:0000259" key="6">
    <source>
        <dbReference type="PROSITE" id="PS50888"/>
    </source>
</evidence>
<feature type="coiled-coil region" evidence="5">
    <location>
        <begin position="179"/>
        <end position="206"/>
    </location>
</feature>
<reference evidence="8" key="2">
    <citation type="journal article" date="2018" name="BMC Genomics">
        <title>A manually annotated Actinidia chinensis var. chinensis (kiwifruit) genome highlights the challenges associated with draft genomes and gene prediction in plants.</title>
        <authorList>
            <person name="Pilkington S.M."/>
            <person name="Crowhurst R."/>
            <person name="Hilario E."/>
            <person name="Nardozza S."/>
            <person name="Fraser L."/>
            <person name="Peng Y."/>
            <person name="Gunaseelan K."/>
            <person name="Simpson R."/>
            <person name="Tahir J."/>
            <person name="Deroles S.C."/>
            <person name="Templeton K."/>
            <person name="Luo Z."/>
            <person name="Davy M."/>
            <person name="Cheng C."/>
            <person name="McNeilage M."/>
            <person name="Scaglione D."/>
            <person name="Liu Y."/>
            <person name="Zhang Q."/>
            <person name="Datson P."/>
            <person name="De Silva N."/>
            <person name="Gardiner S.E."/>
            <person name="Bassett H."/>
            <person name="Chagne D."/>
            <person name="McCallum J."/>
            <person name="Dzierzon H."/>
            <person name="Deng C."/>
            <person name="Wang Y.Y."/>
            <person name="Barron L."/>
            <person name="Manako K."/>
            <person name="Bowen J."/>
            <person name="Foster T.M."/>
            <person name="Erridge Z.A."/>
            <person name="Tiffin H."/>
            <person name="Waite C.N."/>
            <person name="Davies K.M."/>
            <person name="Grierson E.P."/>
            <person name="Laing W.A."/>
            <person name="Kirk R."/>
            <person name="Chen X."/>
            <person name="Wood M."/>
            <person name="Montefiori M."/>
            <person name="Brummell D.A."/>
            <person name="Schwinn K.E."/>
            <person name="Catanach A."/>
            <person name="Fullerton C."/>
            <person name="Li D."/>
            <person name="Meiyalaghan S."/>
            <person name="Nieuwenhuizen N."/>
            <person name="Read N."/>
            <person name="Prakash R."/>
            <person name="Hunter D."/>
            <person name="Zhang H."/>
            <person name="McKenzie M."/>
            <person name="Knabel M."/>
            <person name="Harris A."/>
            <person name="Allan A.C."/>
            <person name="Gleave A."/>
            <person name="Chen A."/>
            <person name="Janssen B.J."/>
            <person name="Plunkett B."/>
            <person name="Ampomah-Dwamena C."/>
            <person name="Voogd C."/>
            <person name="Leif D."/>
            <person name="Lafferty D."/>
            <person name="Souleyre E.J.F."/>
            <person name="Varkonyi-Gasic E."/>
            <person name="Gambi F."/>
            <person name="Hanley J."/>
            <person name="Yao J.L."/>
            <person name="Cheung J."/>
            <person name="David K.M."/>
            <person name="Warren B."/>
            <person name="Marsh K."/>
            <person name="Snowden K.C."/>
            <person name="Lin-Wang K."/>
            <person name="Brian L."/>
            <person name="Martinez-Sanchez M."/>
            <person name="Wang M."/>
            <person name="Ileperuma N."/>
            <person name="Macnee N."/>
            <person name="Campin R."/>
            <person name="McAtee P."/>
            <person name="Drummond R.S.M."/>
            <person name="Espley R.V."/>
            <person name="Ireland H.S."/>
            <person name="Wu R."/>
            <person name="Atkinson R.G."/>
            <person name="Karunairetnam S."/>
            <person name="Bulley S."/>
            <person name="Chunkath S."/>
            <person name="Hanley Z."/>
            <person name="Storey R."/>
            <person name="Thrimawithana A.H."/>
            <person name="Thomson S."/>
            <person name="David C."/>
            <person name="Testolin R."/>
            <person name="Huang H."/>
            <person name="Hellens R.P."/>
            <person name="Schaffer R.J."/>
        </authorList>
    </citation>
    <scope>NUCLEOTIDE SEQUENCE [LARGE SCALE GENOMIC DNA]</scope>
    <source>
        <strain evidence="8">cv. Red5</strain>
    </source>
</reference>
<dbReference type="STRING" id="1590841.A0A2R6Q678"/>
<dbReference type="OMA" id="NERPAKQ"/>
<keyword evidence="3" id="KW-0804">Transcription</keyword>
<comment type="subcellular location">
    <subcellularLocation>
        <location evidence="1">Nucleus</location>
    </subcellularLocation>
</comment>
<dbReference type="SUPFAM" id="SSF47459">
    <property type="entry name" value="HLH, helix-loop-helix DNA-binding domain"/>
    <property type="match status" value="1"/>
</dbReference>
<keyword evidence="2" id="KW-0805">Transcription regulation</keyword>
<dbReference type="EMBL" id="NKQK01000019">
    <property type="protein sequence ID" value="PSS02757.1"/>
    <property type="molecule type" value="Genomic_DNA"/>
</dbReference>
<dbReference type="InterPro" id="IPR011598">
    <property type="entry name" value="bHLH_dom"/>
</dbReference>
<keyword evidence="8" id="KW-1185">Reference proteome</keyword>
<dbReference type="Gene3D" id="4.10.280.10">
    <property type="entry name" value="Helix-loop-helix DNA-binding domain"/>
    <property type="match status" value="1"/>
</dbReference>
<reference evidence="7 8" key="1">
    <citation type="submission" date="2017-07" db="EMBL/GenBank/DDBJ databases">
        <title>An improved, manually edited Actinidia chinensis var. chinensis (kiwifruit) genome highlights the challenges associated with draft genomes and gene prediction in plants.</title>
        <authorList>
            <person name="Pilkington S."/>
            <person name="Crowhurst R."/>
            <person name="Hilario E."/>
            <person name="Nardozza S."/>
            <person name="Fraser L."/>
            <person name="Peng Y."/>
            <person name="Gunaseelan K."/>
            <person name="Simpson R."/>
            <person name="Tahir J."/>
            <person name="Deroles S."/>
            <person name="Templeton K."/>
            <person name="Luo Z."/>
            <person name="Davy M."/>
            <person name="Cheng C."/>
            <person name="Mcneilage M."/>
            <person name="Scaglione D."/>
            <person name="Liu Y."/>
            <person name="Zhang Q."/>
            <person name="Datson P."/>
            <person name="De Silva N."/>
            <person name="Gardiner S."/>
            <person name="Bassett H."/>
            <person name="Chagne D."/>
            <person name="Mccallum J."/>
            <person name="Dzierzon H."/>
            <person name="Deng C."/>
            <person name="Wang Y.-Y."/>
            <person name="Barron N."/>
            <person name="Manako K."/>
            <person name="Bowen J."/>
            <person name="Foster T."/>
            <person name="Erridge Z."/>
            <person name="Tiffin H."/>
            <person name="Waite C."/>
            <person name="Davies K."/>
            <person name="Grierson E."/>
            <person name="Laing W."/>
            <person name="Kirk R."/>
            <person name="Chen X."/>
            <person name="Wood M."/>
            <person name="Montefiori M."/>
            <person name="Brummell D."/>
            <person name="Schwinn K."/>
            <person name="Catanach A."/>
            <person name="Fullerton C."/>
            <person name="Li D."/>
            <person name="Meiyalaghan S."/>
            <person name="Nieuwenhuizen N."/>
            <person name="Read N."/>
            <person name="Prakash R."/>
            <person name="Hunter D."/>
            <person name="Zhang H."/>
            <person name="Mckenzie M."/>
            <person name="Knabel M."/>
            <person name="Harris A."/>
            <person name="Allan A."/>
            <person name="Chen A."/>
            <person name="Janssen B."/>
            <person name="Plunkett B."/>
            <person name="Dwamena C."/>
            <person name="Voogd C."/>
            <person name="Leif D."/>
            <person name="Lafferty D."/>
            <person name="Souleyre E."/>
            <person name="Varkonyi-Gasic E."/>
            <person name="Gambi F."/>
            <person name="Hanley J."/>
            <person name="Yao J.-L."/>
            <person name="Cheung J."/>
            <person name="David K."/>
            <person name="Warren B."/>
            <person name="Marsh K."/>
            <person name="Snowden K."/>
            <person name="Lin-Wang K."/>
            <person name="Brian L."/>
            <person name="Martinez-Sanchez M."/>
            <person name="Wang M."/>
            <person name="Ileperuma N."/>
            <person name="Macnee N."/>
            <person name="Campin R."/>
            <person name="Mcatee P."/>
            <person name="Drummond R."/>
            <person name="Espley R."/>
            <person name="Ireland H."/>
            <person name="Wu R."/>
            <person name="Atkinson R."/>
            <person name="Karunairetnam S."/>
            <person name="Bulley S."/>
            <person name="Chunkath S."/>
            <person name="Hanley Z."/>
            <person name="Storey R."/>
            <person name="Thrimawithana A."/>
            <person name="Thomson S."/>
            <person name="David C."/>
            <person name="Testolin R."/>
        </authorList>
    </citation>
    <scope>NUCLEOTIDE SEQUENCE [LARGE SCALE GENOMIC DNA]</scope>
    <source>
        <strain evidence="8">cv. Red5</strain>
        <tissue evidence="7">Young leaf</tissue>
    </source>
</reference>
<evidence type="ECO:0000256" key="4">
    <source>
        <dbReference type="ARBA" id="ARBA00023242"/>
    </source>
</evidence>
<dbReference type="InParanoid" id="A0A2R6Q678"/>
<dbReference type="InterPro" id="IPR052610">
    <property type="entry name" value="bHLH_transcription_regulator"/>
</dbReference>
<evidence type="ECO:0000313" key="7">
    <source>
        <dbReference type="EMBL" id="PSS02757.1"/>
    </source>
</evidence>
<dbReference type="Pfam" id="PF00010">
    <property type="entry name" value="HLH"/>
    <property type="match status" value="1"/>
</dbReference>
<accession>A0A2R6Q678</accession>
<dbReference type="Proteomes" id="UP000241394">
    <property type="component" value="Chromosome LG19"/>
</dbReference>
<dbReference type="Gramene" id="PSS02757">
    <property type="protein sequence ID" value="PSS02757"/>
    <property type="gene ID" value="CEY00_Acc21170"/>
</dbReference>
<organism evidence="7 8">
    <name type="scientific">Actinidia chinensis var. chinensis</name>
    <name type="common">Chinese soft-hair kiwi</name>
    <dbReference type="NCBI Taxonomy" id="1590841"/>
    <lineage>
        <taxon>Eukaryota</taxon>
        <taxon>Viridiplantae</taxon>
        <taxon>Streptophyta</taxon>
        <taxon>Embryophyta</taxon>
        <taxon>Tracheophyta</taxon>
        <taxon>Spermatophyta</taxon>
        <taxon>Magnoliopsida</taxon>
        <taxon>eudicotyledons</taxon>
        <taxon>Gunneridae</taxon>
        <taxon>Pentapetalae</taxon>
        <taxon>asterids</taxon>
        <taxon>Ericales</taxon>
        <taxon>Actinidiaceae</taxon>
        <taxon>Actinidia</taxon>
    </lineage>
</organism>
<dbReference type="SMART" id="SM00353">
    <property type="entry name" value="HLH"/>
    <property type="match status" value="1"/>
</dbReference>
<protein>
    <submittedName>
        <fullName evidence="7">Transcription factor bHLH25 like</fullName>
    </submittedName>
</protein>